<dbReference type="OrthoDB" id="1304551at2759"/>
<sequence length="272" mass="30536">MDEEAAKPRDTTINQQQQYYYGTFQGVANYPPPAPPPLPHQPIVTSPLLPPVHGYQTLQGHGGGFVNYAQGYPVVPEYTVVEVRPVREHDVPCCRFGMGWFLFIMGFLFGGIPWYLGAVIILFTSVDHREKAGYVACSVASVVYLIAVMLGMAGNINIICFDNLYKPVYYTSSNEVGCVSKHFLSFPTGYRNVYKDFRDTNLNGAVEQMYTEMASIKSQVPLHPDHQDNHCPSQFVQEREHEAVSQQQDQVPFGIKEGQTPTRKLKTTYKAS</sequence>
<feature type="region of interest" description="Disordered" evidence="1">
    <location>
        <begin position="243"/>
        <end position="272"/>
    </location>
</feature>
<protein>
    <recommendedName>
        <fullName evidence="3">Large ribosomal subunit protein eL20 domain-containing protein</fullName>
    </recommendedName>
</protein>
<gene>
    <name evidence="5" type="ORF">DY000_02047411</name>
    <name evidence="4" type="ORF">F2Q70_00021246</name>
</gene>
<feature type="domain" description="Large ribosomal subunit protein eL20" evidence="3">
    <location>
        <begin position="188"/>
        <end position="215"/>
    </location>
</feature>
<dbReference type="InterPro" id="IPR023573">
    <property type="entry name" value="Ribosomal_eL20_dom"/>
</dbReference>
<dbReference type="Proteomes" id="UP000266723">
    <property type="component" value="Unassembled WGS sequence"/>
</dbReference>
<dbReference type="GO" id="GO:0005840">
    <property type="term" value="C:ribosome"/>
    <property type="evidence" value="ECO:0007669"/>
    <property type="project" value="InterPro"/>
</dbReference>
<evidence type="ECO:0000313" key="4">
    <source>
        <dbReference type="EMBL" id="KAF2546538.1"/>
    </source>
</evidence>
<keyword evidence="6" id="KW-1185">Reference proteome</keyword>
<keyword evidence="2" id="KW-1133">Transmembrane helix</keyword>
<dbReference type="PANTHER" id="PTHR46631">
    <property type="entry name" value="60S RIBOSOMAL PROTEIN L18A-LIKE"/>
    <property type="match status" value="1"/>
</dbReference>
<dbReference type="Gene3D" id="3.10.20.10">
    <property type="match status" value="1"/>
</dbReference>
<accession>A0A3N6S4E5</accession>
<dbReference type="AlphaFoldDB" id="A0A3N6S4E5"/>
<evidence type="ECO:0000259" key="3">
    <source>
        <dbReference type="Pfam" id="PF01775"/>
    </source>
</evidence>
<proteinExistence type="predicted"/>
<reference evidence="5 6" key="3">
    <citation type="journal article" date="2020" name="BMC Genomics">
        <title>Intraspecific diversification of the crop wild relative Brassica cretica Lam. using demographic model selection.</title>
        <authorList>
            <person name="Kioukis A."/>
            <person name="Michalopoulou V.A."/>
            <person name="Briers L."/>
            <person name="Pirintsos S."/>
            <person name="Studholme D.J."/>
            <person name="Pavlidis P."/>
            <person name="Sarris P.F."/>
        </authorList>
    </citation>
    <scope>NUCLEOTIDE SEQUENCE [LARGE SCALE GENOMIC DNA]</scope>
    <source>
        <strain evidence="6">cv. PFS-1207/04</strain>
        <strain evidence="5">PFS-1207/04</strain>
    </source>
</reference>
<dbReference type="EMBL" id="QGKV02000297">
    <property type="protein sequence ID" value="KAF3605908.1"/>
    <property type="molecule type" value="Genomic_DNA"/>
</dbReference>
<name>A0A3N6S4E5_BRACR</name>
<dbReference type="PANTHER" id="PTHR46631:SF26">
    <property type="entry name" value="LARGE RIBOSOMAL SUBUNIT PROTEIN EL20Z"/>
    <property type="match status" value="1"/>
</dbReference>
<organism evidence="4">
    <name type="scientific">Brassica cretica</name>
    <name type="common">Mustard</name>
    <dbReference type="NCBI Taxonomy" id="69181"/>
    <lineage>
        <taxon>Eukaryota</taxon>
        <taxon>Viridiplantae</taxon>
        <taxon>Streptophyta</taxon>
        <taxon>Embryophyta</taxon>
        <taxon>Tracheophyta</taxon>
        <taxon>Spermatophyta</taxon>
        <taxon>Magnoliopsida</taxon>
        <taxon>eudicotyledons</taxon>
        <taxon>Gunneridae</taxon>
        <taxon>Pentapetalae</taxon>
        <taxon>rosids</taxon>
        <taxon>malvids</taxon>
        <taxon>Brassicales</taxon>
        <taxon>Brassicaceae</taxon>
        <taxon>Brassiceae</taxon>
        <taxon>Brassica</taxon>
    </lineage>
</organism>
<feature type="transmembrane region" description="Helical" evidence="2">
    <location>
        <begin position="100"/>
        <end position="122"/>
    </location>
</feature>
<keyword evidence="2" id="KW-0472">Membrane</keyword>
<evidence type="ECO:0000256" key="1">
    <source>
        <dbReference type="SAM" id="MobiDB-lite"/>
    </source>
</evidence>
<comment type="caution">
    <text evidence="4">The sequence shown here is derived from an EMBL/GenBank/DDBJ whole genome shotgun (WGS) entry which is preliminary data.</text>
</comment>
<feature type="transmembrane region" description="Helical" evidence="2">
    <location>
        <begin position="134"/>
        <end position="154"/>
    </location>
</feature>
<keyword evidence="2" id="KW-0812">Transmembrane</keyword>
<dbReference type="GO" id="GO:0006412">
    <property type="term" value="P:translation"/>
    <property type="evidence" value="ECO:0007669"/>
    <property type="project" value="InterPro"/>
</dbReference>
<evidence type="ECO:0000256" key="2">
    <source>
        <dbReference type="SAM" id="Phobius"/>
    </source>
</evidence>
<dbReference type="GO" id="GO:0003735">
    <property type="term" value="F:structural constituent of ribosome"/>
    <property type="evidence" value="ECO:0007669"/>
    <property type="project" value="InterPro"/>
</dbReference>
<dbReference type="EMBL" id="QGKY02001925">
    <property type="protein sequence ID" value="KAF2546538.1"/>
    <property type="molecule type" value="Genomic_DNA"/>
</dbReference>
<feature type="compositionally biased region" description="Basic residues" evidence="1">
    <location>
        <begin position="263"/>
        <end position="272"/>
    </location>
</feature>
<reference evidence="4" key="1">
    <citation type="submission" date="2019-12" db="EMBL/GenBank/DDBJ databases">
        <title>Genome sequencing and annotation of Brassica cretica.</title>
        <authorList>
            <person name="Studholme D.J."/>
            <person name="Sarris P.F."/>
        </authorList>
    </citation>
    <scope>NUCLEOTIDE SEQUENCE</scope>
    <source>
        <strain evidence="4">PFS-102/07</strain>
        <tissue evidence="4">Leaf</tissue>
    </source>
</reference>
<reference evidence="5" key="2">
    <citation type="submission" date="2019-12" db="EMBL/GenBank/DDBJ databases">
        <authorList>
            <person name="Studholme D.J."/>
            <person name="Sarris P."/>
        </authorList>
    </citation>
    <scope>NUCLEOTIDE SEQUENCE</scope>
    <source>
        <strain evidence="5">PFS-1207/04</strain>
        <tissue evidence="5">Leaf</tissue>
    </source>
</reference>
<evidence type="ECO:0000313" key="6">
    <source>
        <dbReference type="Proteomes" id="UP000266723"/>
    </source>
</evidence>
<dbReference type="InterPro" id="IPR044804">
    <property type="entry name" value="Ribosomal_eL20z-like"/>
</dbReference>
<dbReference type="Pfam" id="PF01775">
    <property type="entry name" value="Ribosomal_L18A"/>
    <property type="match status" value="1"/>
</dbReference>
<evidence type="ECO:0000313" key="5">
    <source>
        <dbReference type="EMBL" id="KAF3605908.1"/>
    </source>
</evidence>